<dbReference type="GO" id="GO:0005875">
    <property type="term" value="C:microtubule associated complex"/>
    <property type="evidence" value="ECO:0007669"/>
    <property type="project" value="TreeGrafter"/>
</dbReference>
<keyword evidence="1 3" id="KW-0547">Nucleotide-binding</keyword>
<dbReference type="GO" id="GO:0007018">
    <property type="term" value="P:microtubule-based movement"/>
    <property type="evidence" value="ECO:0007669"/>
    <property type="project" value="InterPro"/>
</dbReference>
<dbReference type="Pfam" id="PF00225">
    <property type="entry name" value="Kinesin"/>
    <property type="match status" value="1"/>
</dbReference>
<feature type="domain" description="Kinesin motor" evidence="6">
    <location>
        <begin position="3"/>
        <end position="343"/>
    </location>
</feature>
<dbReference type="PROSITE" id="PS00411">
    <property type="entry name" value="KINESIN_MOTOR_1"/>
    <property type="match status" value="1"/>
</dbReference>
<feature type="region of interest" description="Disordered" evidence="5">
    <location>
        <begin position="390"/>
        <end position="433"/>
    </location>
</feature>
<dbReference type="EMBL" id="CZPT02001851">
    <property type="protein sequence ID" value="SCU72363.1"/>
    <property type="molecule type" value="Genomic_DNA"/>
</dbReference>
<dbReference type="AlphaFoldDB" id="A0A1G4IIU7"/>
<dbReference type="CDD" id="cd00106">
    <property type="entry name" value="KISc"/>
    <property type="match status" value="1"/>
</dbReference>
<keyword evidence="4" id="KW-0493">Microtubule</keyword>
<dbReference type="GO" id="GO:0007052">
    <property type="term" value="P:mitotic spindle organization"/>
    <property type="evidence" value="ECO:0007669"/>
    <property type="project" value="TreeGrafter"/>
</dbReference>
<dbReference type="Proteomes" id="UP000195570">
    <property type="component" value="Unassembled WGS sequence"/>
</dbReference>
<evidence type="ECO:0000256" key="2">
    <source>
        <dbReference type="ARBA" id="ARBA00022840"/>
    </source>
</evidence>
<keyword evidence="2 3" id="KW-0067">ATP-binding</keyword>
<evidence type="ECO:0000256" key="5">
    <source>
        <dbReference type="SAM" id="MobiDB-lite"/>
    </source>
</evidence>
<dbReference type="VEuPathDB" id="TriTrypDB:TEOVI_000393900"/>
<protein>
    <recommendedName>
        <fullName evidence="4">Kinesin-like protein</fullName>
    </recommendedName>
</protein>
<accession>A0A1G4IIU7</accession>
<comment type="similarity">
    <text evidence="3 4">Belongs to the TRAFAC class myosin-kinesin ATPase superfamily. Kinesin family.</text>
</comment>
<dbReference type="SUPFAM" id="SSF52540">
    <property type="entry name" value="P-loop containing nucleoside triphosphate hydrolases"/>
    <property type="match status" value="1"/>
</dbReference>
<keyword evidence="8" id="KW-1185">Reference proteome</keyword>
<dbReference type="GO" id="GO:0005524">
    <property type="term" value="F:ATP binding"/>
    <property type="evidence" value="ECO:0007669"/>
    <property type="project" value="UniProtKB-UniRule"/>
</dbReference>
<evidence type="ECO:0000313" key="7">
    <source>
        <dbReference type="EMBL" id="SCU72363.1"/>
    </source>
</evidence>
<dbReference type="PRINTS" id="PR00380">
    <property type="entry name" value="KINESINHEAVY"/>
</dbReference>
<dbReference type="InterPro" id="IPR036961">
    <property type="entry name" value="Kinesin_motor_dom_sf"/>
</dbReference>
<dbReference type="RefSeq" id="XP_067082870.1">
    <property type="nucleotide sequence ID" value="XM_067226769.1"/>
</dbReference>
<gene>
    <name evidence="7" type="ORF">TEOVI_000393900</name>
</gene>
<reference evidence="7" key="1">
    <citation type="submission" date="2016-09" db="EMBL/GenBank/DDBJ databases">
        <authorList>
            <person name="Hebert L."/>
            <person name="Moumen B."/>
        </authorList>
    </citation>
    <scope>NUCLEOTIDE SEQUENCE [LARGE SCALE GENOMIC DNA]</scope>
    <source>
        <strain evidence="7">OVI</strain>
    </source>
</reference>
<keyword evidence="3 4" id="KW-0505">Motor protein</keyword>
<dbReference type="InterPro" id="IPR001752">
    <property type="entry name" value="Kinesin_motor_dom"/>
</dbReference>
<dbReference type="GO" id="GO:0005874">
    <property type="term" value="C:microtubule"/>
    <property type="evidence" value="ECO:0007669"/>
    <property type="project" value="UniProtKB-KW"/>
</dbReference>
<evidence type="ECO:0000259" key="6">
    <source>
        <dbReference type="PROSITE" id="PS50067"/>
    </source>
</evidence>
<sequence>MEHIGAFLRVRPLLPREEAQGEEVCIVVQSGGTKVNATSRGTRGAQDQIHTFDMDCCLGPDVSQEEVFRALDLHAMCDAAFEGKAATIMCFGQTGSGKTYTMSGPTEGEDGRTAENGIQFEAVRYVSEFREKAQSAGEVEGRTIKLRASYLELFNERINDLLNGTEGLKCRWSKGAGCFFVEDLMIVECLDINDFMLVLREGQARRKRAAHLLNEDSSRSHLIFTIYAEVIDGEKPARRGKLTFVDLAGSERLRDTGGVGEDTKSINRSLFALGNVIERLSKGRSAGQRADHIPYRSSVLTQLLMNSLDGGCRTVLLACVTPSSRFVEESLRTIYFAQRAQKIQFKAVERVDTAQKEVYDLKTEIRRLREENLLLRRALHLPETGAIDPAALYAGRPDPHTPAGEVEKSRPIAAPKHASRRSPGPSSSTELFREGRPLEILMSPGDGVRRCQSSDAEPKSSALDILMGLPNSTDLVGQRQIPPREKLPLLQRAPVPKTLGFHIIPKKNRLFGPQAS</sequence>
<dbReference type="InterPro" id="IPR027417">
    <property type="entry name" value="P-loop_NTPase"/>
</dbReference>
<dbReference type="PROSITE" id="PS50067">
    <property type="entry name" value="KINESIN_MOTOR_2"/>
    <property type="match status" value="1"/>
</dbReference>
<evidence type="ECO:0000313" key="8">
    <source>
        <dbReference type="Proteomes" id="UP000195570"/>
    </source>
</evidence>
<comment type="caution">
    <text evidence="7">The sequence shown here is derived from an EMBL/GenBank/DDBJ whole genome shotgun (WGS) entry which is preliminary data.</text>
</comment>
<evidence type="ECO:0000256" key="3">
    <source>
        <dbReference type="PROSITE-ProRule" id="PRU00283"/>
    </source>
</evidence>
<dbReference type="PANTHER" id="PTHR47969">
    <property type="entry name" value="CHROMOSOME-ASSOCIATED KINESIN KIF4A-RELATED"/>
    <property type="match status" value="1"/>
</dbReference>
<dbReference type="FunFam" id="3.40.850.10:FF:000196">
    <property type="entry name" value="Kinesin-like protein"/>
    <property type="match status" value="1"/>
</dbReference>
<evidence type="ECO:0000256" key="4">
    <source>
        <dbReference type="RuleBase" id="RU000394"/>
    </source>
</evidence>
<proteinExistence type="inferred from homology"/>
<feature type="binding site" evidence="3">
    <location>
        <begin position="92"/>
        <end position="99"/>
    </location>
    <ligand>
        <name>ATP</name>
        <dbReference type="ChEBI" id="CHEBI:30616"/>
    </ligand>
</feature>
<organism evidence="7 8">
    <name type="scientific">Trypanosoma equiperdum</name>
    <dbReference type="NCBI Taxonomy" id="5694"/>
    <lineage>
        <taxon>Eukaryota</taxon>
        <taxon>Discoba</taxon>
        <taxon>Euglenozoa</taxon>
        <taxon>Kinetoplastea</taxon>
        <taxon>Metakinetoplastina</taxon>
        <taxon>Trypanosomatida</taxon>
        <taxon>Trypanosomatidae</taxon>
        <taxon>Trypanosoma</taxon>
    </lineage>
</organism>
<dbReference type="PANTHER" id="PTHR47969:SF29">
    <property type="entry name" value="KINESIN-LIKE PROTEIN"/>
    <property type="match status" value="1"/>
</dbReference>
<dbReference type="GeneID" id="92377879"/>
<name>A0A1G4IIU7_TRYEQ</name>
<dbReference type="InterPro" id="IPR027640">
    <property type="entry name" value="Kinesin-like_fam"/>
</dbReference>
<evidence type="ECO:0000256" key="1">
    <source>
        <dbReference type="ARBA" id="ARBA00022741"/>
    </source>
</evidence>
<dbReference type="GO" id="GO:0008017">
    <property type="term" value="F:microtubule binding"/>
    <property type="evidence" value="ECO:0007669"/>
    <property type="project" value="InterPro"/>
</dbReference>
<dbReference type="GO" id="GO:0051231">
    <property type="term" value="P:spindle elongation"/>
    <property type="evidence" value="ECO:0007669"/>
    <property type="project" value="TreeGrafter"/>
</dbReference>
<dbReference type="SMART" id="SM00129">
    <property type="entry name" value="KISc"/>
    <property type="match status" value="1"/>
</dbReference>
<dbReference type="Gene3D" id="3.40.850.10">
    <property type="entry name" value="Kinesin motor domain"/>
    <property type="match status" value="1"/>
</dbReference>
<dbReference type="GO" id="GO:0003777">
    <property type="term" value="F:microtubule motor activity"/>
    <property type="evidence" value="ECO:0007669"/>
    <property type="project" value="InterPro"/>
</dbReference>
<dbReference type="InterPro" id="IPR019821">
    <property type="entry name" value="Kinesin_motor_CS"/>
</dbReference>